<proteinExistence type="predicted"/>
<name>A0A4C1SF56_EUMVA</name>
<reference evidence="1 2" key="1">
    <citation type="journal article" date="2019" name="Commun. Biol.">
        <title>The bagworm genome reveals a unique fibroin gene that provides high tensile strength.</title>
        <authorList>
            <person name="Kono N."/>
            <person name="Nakamura H."/>
            <person name="Ohtoshi R."/>
            <person name="Tomita M."/>
            <person name="Numata K."/>
            <person name="Arakawa K."/>
        </authorList>
    </citation>
    <scope>NUCLEOTIDE SEQUENCE [LARGE SCALE GENOMIC DNA]</scope>
</reference>
<sequence length="101" mass="11397">MAEGRAMMMMTMMILMVEVIYRGTRILIIGLHLGPRAYIAMVIFLNLNSGNDVPPKRVGTHWCSPALTFRAADTFCRHPSPSRPHTHLVNQREFPLAPHSV</sequence>
<gene>
    <name evidence="1" type="ORF">EVAR_1034_1</name>
</gene>
<protein>
    <submittedName>
        <fullName evidence="1">Uncharacterized protein</fullName>
    </submittedName>
</protein>
<keyword evidence="2" id="KW-1185">Reference proteome</keyword>
<evidence type="ECO:0000313" key="1">
    <source>
        <dbReference type="EMBL" id="GBP00516.1"/>
    </source>
</evidence>
<comment type="caution">
    <text evidence="1">The sequence shown here is derived from an EMBL/GenBank/DDBJ whole genome shotgun (WGS) entry which is preliminary data.</text>
</comment>
<dbReference type="Proteomes" id="UP000299102">
    <property type="component" value="Unassembled WGS sequence"/>
</dbReference>
<evidence type="ECO:0000313" key="2">
    <source>
        <dbReference type="Proteomes" id="UP000299102"/>
    </source>
</evidence>
<accession>A0A4C1SF56</accession>
<dbReference type="AlphaFoldDB" id="A0A4C1SF56"/>
<organism evidence="1 2">
    <name type="scientific">Eumeta variegata</name>
    <name type="common">Bagworm moth</name>
    <name type="synonym">Eumeta japonica</name>
    <dbReference type="NCBI Taxonomy" id="151549"/>
    <lineage>
        <taxon>Eukaryota</taxon>
        <taxon>Metazoa</taxon>
        <taxon>Ecdysozoa</taxon>
        <taxon>Arthropoda</taxon>
        <taxon>Hexapoda</taxon>
        <taxon>Insecta</taxon>
        <taxon>Pterygota</taxon>
        <taxon>Neoptera</taxon>
        <taxon>Endopterygota</taxon>
        <taxon>Lepidoptera</taxon>
        <taxon>Glossata</taxon>
        <taxon>Ditrysia</taxon>
        <taxon>Tineoidea</taxon>
        <taxon>Psychidae</taxon>
        <taxon>Oiketicinae</taxon>
        <taxon>Eumeta</taxon>
    </lineage>
</organism>
<dbReference type="EMBL" id="BGZK01000005">
    <property type="protein sequence ID" value="GBP00516.1"/>
    <property type="molecule type" value="Genomic_DNA"/>
</dbReference>